<feature type="compositionally biased region" description="Basic and acidic residues" evidence="1">
    <location>
        <begin position="364"/>
        <end position="389"/>
    </location>
</feature>
<feature type="region of interest" description="Disordered" evidence="1">
    <location>
        <begin position="232"/>
        <end position="570"/>
    </location>
</feature>
<evidence type="ECO:0000256" key="1">
    <source>
        <dbReference type="SAM" id="MobiDB-lite"/>
    </source>
</evidence>
<evidence type="ECO:0000256" key="2">
    <source>
        <dbReference type="SAM" id="SignalP"/>
    </source>
</evidence>
<name>A0A7G9QDC6_9SPHI</name>
<reference evidence="3 4" key="1">
    <citation type="submission" date="2020-08" db="EMBL/GenBank/DDBJ databases">
        <title>Genome sequence of Pedobacter roseus KACC 11594T.</title>
        <authorList>
            <person name="Hyun D.-W."/>
            <person name="Bae J.-W."/>
        </authorList>
    </citation>
    <scope>NUCLEOTIDE SEQUENCE [LARGE SCALE GENOMIC DNA]</scope>
    <source>
        <strain evidence="3 4">KACC 11594</strain>
    </source>
</reference>
<feature type="signal peptide" evidence="2">
    <location>
        <begin position="1"/>
        <end position="26"/>
    </location>
</feature>
<feature type="compositionally biased region" description="Gly residues" evidence="1">
    <location>
        <begin position="556"/>
        <end position="570"/>
    </location>
</feature>
<evidence type="ECO:0000313" key="4">
    <source>
        <dbReference type="Proteomes" id="UP000515806"/>
    </source>
</evidence>
<accession>A0A7G9QDC6</accession>
<dbReference type="KEGG" id="proe:H9L23_19860"/>
<evidence type="ECO:0000313" key="3">
    <source>
        <dbReference type="EMBL" id="QNN41351.1"/>
    </source>
</evidence>
<dbReference type="AlphaFoldDB" id="A0A7G9QDC6"/>
<feature type="compositionally biased region" description="Polar residues" evidence="1">
    <location>
        <begin position="309"/>
        <end position="329"/>
    </location>
</feature>
<feature type="chain" id="PRO_5028963557" description="YXWGXW repeat-containing protein" evidence="2">
    <location>
        <begin position="27"/>
        <end position="570"/>
    </location>
</feature>
<keyword evidence="2" id="KW-0732">Signal</keyword>
<organism evidence="3 4">
    <name type="scientific">Pedobacter roseus</name>
    <dbReference type="NCBI Taxonomy" id="336820"/>
    <lineage>
        <taxon>Bacteria</taxon>
        <taxon>Pseudomonadati</taxon>
        <taxon>Bacteroidota</taxon>
        <taxon>Sphingobacteriia</taxon>
        <taxon>Sphingobacteriales</taxon>
        <taxon>Sphingobacteriaceae</taxon>
        <taxon>Pedobacter</taxon>
    </lineage>
</organism>
<protein>
    <recommendedName>
        <fullName evidence="5">YXWGXW repeat-containing protein</fullName>
    </recommendedName>
</protein>
<dbReference type="Pfam" id="PF20245">
    <property type="entry name" value="DUF6600"/>
    <property type="match status" value="1"/>
</dbReference>
<proteinExistence type="predicted"/>
<sequence>MKTLKSTALVLGLFALLAGTTTLVRAQDYQNDYQDDGYSTGNISLQTFYDELSPYGTWIQDPQYGYVWRPDVDQSDFRPYYTNGRWAMTEYGNTWVSNYDWGWAPFHYGRWVINSYRQWIWLPDTSWGPAWVDWRSGDGYYGWAPMAPSISINLSFGRRYSVPEFCWNFIPQRNIYINTFPRYDYGRNNVYIRNTTIINNTYVYNRRNYYGGPRIEDIRRATNRDVTVYRYAQSSRPGASRVGGREVSIYRPRPERNAVDNRSAAPRRFEQGNAGISRNGRNEGYTSRDQRGGNPGNNDNRFGSRDNRTSTQPDRNNGTVGRDNNQPNNRGEVYNRDANGRVSRGVTNGIDNGNRQDNANRGQDQQRLEQVRQQRNQDRMSADQQRTQRDMQPAQRGQDDQQRAQMEQQRAQRNEQMQQQRSQQAQQQQQERTQRDAQAQQQRNEQMQQQRSQQVQQQQQERTQRDAQAQQQRNEQMQQQRSQQAQQQQQERAQRDAQAQQQRNEQMQQQRAQQAQQQQQERAQRDAQAQQQRAQQQQQQQQRQEQRRSEAPPQQRGGGESGRPSRGGRG</sequence>
<keyword evidence="4" id="KW-1185">Reference proteome</keyword>
<dbReference type="InterPro" id="IPR046535">
    <property type="entry name" value="DUF6600"/>
</dbReference>
<feature type="compositionally biased region" description="Polar residues" evidence="1">
    <location>
        <begin position="345"/>
        <end position="362"/>
    </location>
</feature>
<evidence type="ECO:0008006" key="5">
    <source>
        <dbReference type="Google" id="ProtNLM"/>
    </source>
</evidence>
<dbReference type="Proteomes" id="UP000515806">
    <property type="component" value="Chromosome"/>
</dbReference>
<dbReference type="EMBL" id="CP060723">
    <property type="protein sequence ID" value="QNN41351.1"/>
    <property type="molecule type" value="Genomic_DNA"/>
</dbReference>
<gene>
    <name evidence="3" type="ORF">H9L23_19860</name>
</gene>
<feature type="compositionally biased region" description="Low complexity" evidence="1">
    <location>
        <begin position="403"/>
        <end position="543"/>
    </location>
</feature>
<dbReference type="RefSeq" id="WP_187591972.1">
    <property type="nucleotide sequence ID" value="NZ_CP060723.1"/>
</dbReference>